<protein>
    <recommendedName>
        <fullName evidence="1">Laminin domain-containing protein</fullName>
    </recommendedName>
</protein>
<accession>A0AAD7VXQ7</accession>
<dbReference type="AlphaFoldDB" id="A0AAD7VXQ7"/>
<dbReference type="InterPro" id="IPR010307">
    <property type="entry name" value="Laminin_dom_II"/>
</dbReference>
<name>A0AAD7VXQ7_9TELE</name>
<keyword evidence="3" id="KW-1185">Reference proteome</keyword>
<evidence type="ECO:0000313" key="2">
    <source>
        <dbReference type="EMBL" id="KAJ8353026.1"/>
    </source>
</evidence>
<dbReference type="EMBL" id="JAINUG010001824">
    <property type="protein sequence ID" value="KAJ8353026.1"/>
    <property type="molecule type" value="Genomic_DNA"/>
</dbReference>
<reference evidence="2" key="1">
    <citation type="journal article" date="2023" name="Science">
        <title>Genome structures resolve the early diversification of teleost fishes.</title>
        <authorList>
            <person name="Parey E."/>
            <person name="Louis A."/>
            <person name="Montfort J."/>
            <person name="Bouchez O."/>
            <person name="Roques C."/>
            <person name="Iampietro C."/>
            <person name="Lluch J."/>
            <person name="Castinel A."/>
            <person name="Donnadieu C."/>
            <person name="Desvignes T."/>
            <person name="Floi Bucao C."/>
            <person name="Jouanno E."/>
            <person name="Wen M."/>
            <person name="Mejri S."/>
            <person name="Dirks R."/>
            <person name="Jansen H."/>
            <person name="Henkel C."/>
            <person name="Chen W.J."/>
            <person name="Zahm M."/>
            <person name="Cabau C."/>
            <person name="Klopp C."/>
            <person name="Thompson A.W."/>
            <person name="Robinson-Rechavi M."/>
            <person name="Braasch I."/>
            <person name="Lecointre G."/>
            <person name="Bobe J."/>
            <person name="Postlethwait J.H."/>
            <person name="Berthelot C."/>
            <person name="Roest Crollius H."/>
            <person name="Guiguen Y."/>
        </authorList>
    </citation>
    <scope>NUCLEOTIDE SEQUENCE</scope>
    <source>
        <strain evidence="2">NC1722</strain>
    </source>
</reference>
<organism evidence="2 3">
    <name type="scientific">Aldrovandia affinis</name>
    <dbReference type="NCBI Taxonomy" id="143900"/>
    <lineage>
        <taxon>Eukaryota</taxon>
        <taxon>Metazoa</taxon>
        <taxon>Chordata</taxon>
        <taxon>Craniata</taxon>
        <taxon>Vertebrata</taxon>
        <taxon>Euteleostomi</taxon>
        <taxon>Actinopterygii</taxon>
        <taxon>Neopterygii</taxon>
        <taxon>Teleostei</taxon>
        <taxon>Notacanthiformes</taxon>
        <taxon>Halosauridae</taxon>
        <taxon>Aldrovandia</taxon>
    </lineage>
</organism>
<sequence length="117" mass="12799">MGGRQTVLSEEGSVTGTAARRAASTKILAASLALSNKTALRAAEFEVRRWRGGRNRLSDRLRPLRTLGEHLSRNLSEIRELIGQARQQASSIKVGMSVDGDCVRAYRPEISSSNFNT</sequence>
<evidence type="ECO:0000259" key="1">
    <source>
        <dbReference type="Pfam" id="PF06009"/>
    </source>
</evidence>
<evidence type="ECO:0000313" key="3">
    <source>
        <dbReference type="Proteomes" id="UP001221898"/>
    </source>
</evidence>
<dbReference type="Proteomes" id="UP001221898">
    <property type="component" value="Unassembled WGS sequence"/>
</dbReference>
<feature type="domain" description="Laminin" evidence="1">
    <location>
        <begin position="32"/>
        <end position="117"/>
    </location>
</feature>
<gene>
    <name evidence="2" type="ORF">AAFF_G00120360</name>
</gene>
<comment type="caution">
    <text evidence="2">The sequence shown here is derived from an EMBL/GenBank/DDBJ whole genome shotgun (WGS) entry which is preliminary data.</text>
</comment>
<dbReference type="GO" id="GO:0007155">
    <property type="term" value="P:cell adhesion"/>
    <property type="evidence" value="ECO:0007669"/>
    <property type="project" value="InterPro"/>
</dbReference>
<dbReference type="Pfam" id="PF06009">
    <property type="entry name" value="Laminin_II"/>
    <property type="match status" value="1"/>
</dbReference>
<proteinExistence type="predicted"/>